<dbReference type="PANTHER" id="PTHR31340">
    <property type="entry name" value="MITOCHONDRIAL GENOME MAINTENANCE EXONUCLEASE 1"/>
    <property type="match status" value="1"/>
</dbReference>
<evidence type="ECO:0000313" key="3">
    <source>
        <dbReference type="Proteomes" id="UP001168990"/>
    </source>
</evidence>
<dbReference type="AlphaFoldDB" id="A0AA39C5L4"/>
<sequence>MFKFTRTSFPAICCYSNIGQNVIRNSGTKAEIIKRLMKENKEIFGPLLETKKEKILKEKSDDKISSQLNSNNENDGKNNNTAECLWTLNTVNPERINIIKRSTKPIGEKIPESLQENNNEVIPTKKNSDTITKNINENIDKNNEAVDIITSIKNSSIIHSAKSDIDKWESPTILSLSPSNDQKHYSLPGVTRILSESMSEEAKLRLENWKKRMILELGEEGFNNYKKALLDDSKMMHSLIENTLKKEPIIVPDHLQLTYKSISNILKDIKDVRFIESHVVHPTLGYRGFIDCVASYK</sequence>
<reference evidence="2" key="2">
    <citation type="submission" date="2023-03" db="EMBL/GenBank/DDBJ databases">
        <authorList>
            <person name="Inwood S.N."/>
            <person name="Skelly J.G."/>
            <person name="Guhlin J."/>
            <person name="Harrop T.W.R."/>
            <person name="Goldson S.G."/>
            <person name="Dearden P.K."/>
        </authorList>
    </citation>
    <scope>NUCLEOTIDE SEQUENCE</scope>
    <source>
        <strain evidence="2">Irish</strain>
        <tissue evidence="2">Whole body</tissue>
    </source>
</reference>
<feature type="region of interest" description="Disordered" evidence="1">
    <location>
        <begin position="59"/>
        <end position="79"/>
    </location>
</feature>
<gene>
    <name evidence="2" type="ORF">PV328_009333</name>
</gene>
<dbReference type="GO" id="GO:0006264">
    <property type="term" value="P:mitochondrial DNA replication"/>
    <property type="evidence" value="ECO:0007669"/>
    <property type="project" value="TreeGrafter"/>
</dbReference>
<organism evidence="2 3">
    <name type="scientific">Microctonus aethiopoides</name>
    <dbReference type="NCBI Taxonomy" id="144406"/>
    <lineage>
        <taxon>Eukaryota</taxon>
        <taxon>Metazoa</taxon>
        <taxon>Ecdysozoa</taxon>
        <taxon>Arthropoda</taxon>
        <taxon>Hexapoda</taxon>
        <taxon>Insecta</taxon>
        <taxon>Pterygota</taxon>
        <taxon>Neoptera</taxon>
        <taxon>Endopterygota</taxon>
        <taxon>Hymenoptera</taxon>
        <taxon>Apocrita</taxon>
        <taxon>Ichneumonoidea</taxon>
        <taxon>Braconidae</taxon>
        <taxon>Euphorinae</taxon>
        <taxon>Microctonus</taxon>
    </lineage>
</organism>
<dbReference type="PANTHER" id="PTHR31340:SF3">
    <property type="entry name" value="MITOCHONDRIAL GENOME MAINTENANCE EXONUCLEASE 1"/>
    <property type="match status" value="1"/>
</dbReference>
<proteinExistence type="predicted"/>
<evidence type="ECO:0000256" key="1">
    <source>
        <dbReference type="SAM" id="MobiDB-lite"/>
    </source>
</evidence>
<comment type="caution">
    <text evidence="2">The sequence shown here is derived from an EMBL/GenBank/DDBJ whole genome shotgun (WGS) entry which is preliminary data.</text>
</comment>
<dbReference type="Proteomes" id="UP001168990">
    <property type="component" value="Unassembled WGS sequence"/>
</dbReference>
<evidence type="ECO:0000313" key="2">
    <source>
        <dbReference type="EMBL" id="KAK0158316.1"/>
    </source>
</evidence>
<dbReference type="EMBL" id="JAQQBS010001424">
    <property type="protein sequence ID" value="KAK0158316.1"/>
    <property type="molecule type" value="Genomic_DNA"/>
</dbReference>
<reference evidence="2" key="1">
    <citation type="journal article" date="2023" name="bioRxiv">
        <title>Scaffold-level genome assemblies of two parasitoid biocontrol wasps reveal the parthenogenesis mechanism and an associated novel virus.</title>
        <authorList>
            <person name="Inwood S."/>
            <person name="Skelly J."/>
            <person name="Guhlin J."/>
            <person name="Harrop T."/>
            <person name="Goldson S."/>
            <person name="Dearden P."/>
        </authorList>
    </citation>
    <scope>NUCLEOTIDE SEQUENCE</scope>
    <source>
        <strain evidence="2">Irish</strain>
        <tissue evidence="2">Whole body</tissue>
    </source>
</reference>
<feature type="compositionally biased region" description="Low complexity" evidence="1">
    <location>
        <begin position="65"/>
        <end position="79"/>
    </location>
</feature>
<accession>A0AA39C5L4</accession>
<dbReference type="GO" id="GO:0008297">
    <property type="term" value="F:single-stranded DNA exodeoxyribonuclease activity"/>
    <property type="evidence" value="ECO:0007669"/>
    <property type="project" value="TreeGrafter"/>
</dbReference>
<dbReference type="GO" id="GO:0005739">
    <property type="term" value="C:mitochondrion"/>
    <property type="evidence" value="ECO:0007669"/>
    <property type="project" value="TreeGrafter"/>
</dbReference>
<name>A0AA39C5L4_9HYME</name>
<keyword evidence="3" id="KW-1185">Reference proteome</keyword>
<protein>
    <submittedName>
        <fullName evidence="2">Uncharacterized protein</fullName>
    </submittedName>
</protein>